<keyword evidence="1" id="KW-0479">Metal-binding</keyword>
<dbReference type="AlphaFoldDB" id="D3BG65"/>
<dbReference type="GeneID" id="31362997"/>
<dbReference type="SUPFAM" id="SSF57845">
    <property type="entry name" value="B-box zinc-binding domain"/>
    <property type="match status" value="1"/>
</dbReference>
<name>D3BG65_HETP5</name>
<feature type="domain" description="B box-type" evidence="2">
    <location>
        <begin position="5"/>
        <end position="44"/>
    </location>
</feature>
<reference evidence="3 4" key="1">
    <citation type="journal article" date="2011" name="Genome Res.">
        <title>Phylogeny-wide analysis of social amoeba genomes highlights ancient origins for complex intercellular communication.</title>
        <authorList>
            <person name="Heidel A.J."/>
            <person name="Lawal H.M."/>
            <person name="Felder M."/>
            <person name="Schilde C."/>
            <person name="Helps N.R."/>
            <person name="Tunggal B."/>
            <person name="Rivero F."/>
            <person name="John U."/>
            <person name="Schleicher M."/>
            <person name="Eichinger L."/>
            <person name="Platzer M."/>
            <person name="Noegel A.A."/>
            <person name="Schaap P."/>
            <person name="Gloeckner G."/>
        </authorList>
    </citation>
    <scope>NUCLEOTIDE SEQUENCE [LARGE SCALE GENOMIC DNA]</scope>
    <source>
        <strain evidence="4">ATCC 26659 / Pp 5 / PN500</strain>
    </source>
</reference>
<evidence type="ECO:0000256" key="1">
    <source>
        <dbReference type="PROSITE-ProRule" id="PRU00024"/>
    </source>
</evidence>
<dbReference type="RefSeq" id="XP_020431778.1">
    <property type="nucleotide sequence ID" value="XM_020578351.1"/>
</dbReference>
<keyword evidence="4" id="KW-1185">Reference proteome</keyword>
<organism evidence="3 4">
    <name type="scientific">Heterostelium pallidum (strain ATCC 26659 / Pp 5 / PN500)</name>
    <name type="common">Cellular slime mold</name>
    <name type="synonym">Polysphondylium pallidum</name>
    <dbReference type="NCBI Taxonomy" id="670386"/>
    <lineage>
        <taxon>Eukaryota</taxon>
        <taxon>Amoebozoa</taxon>
        <taxon>Evosea</taxon>
        <taxon>Eumycetozoa</taxon>
        <taxon>Dictyostelia</taxon>
        <taxon>Acytosteliales</taxon>
        <taxon>Acytosteliaceae</taxon>
        <taxon>Heterostelium</taxon>
    </lineage>
</organism>
<dbReference type="Gene3D" id="2.120.10.80">
    <property type="entry name" value="Kelch-type beta propeller"/>
    <property type="match status" value="1"/>
</dbReference>
<comment type="caution">
    <text evidence="3">The sequence shown here is derived from an EMBL/GenBank/DDBJ whole genome shotgun (WGS) entry which is preliminary data.</text>
</comment>
<proteinExistence type="predicted"/>
<dbReference type="InterPro" id="IPR000315">
    <property type="entry name" value="Znf_B-box"/>
</dbReference>
<dbReference type="SUPFAM" id="SSF50965">
    <property type="entry name" value="Galactose oxidase, central domain"/>
    <property type="match status" value="1"/>
</dbReference>
<dbReference type="PROSITE" id="PS50119">
    <property type="entry name" value="ZF_BBOX"/>
    <property type="match status" value="1"/>
</dbReference>
<keyword evidence="1" id="KW-0862">Zinc</keyword>
<evidence type="ECO:0000313" key="3">
    <source>
        <dbReference type="EMBL" id="EFA79657.1"/>
    </source>
</evidence>
<accession>D3BG65</accession>
<dbReference type="Gene3D" id="3.30.160.60">
    <property type="entry name" value="Classic Zinc Finger"/>
    <property type="match status" value="1"/>
</dbReference>
<dbReference type="InterPro" id="IPR015915">
    <property type="entry name" value="Kelch-typ_b-propeller"/>
</dbReference>
<dbReference type="Proteomes" id="UP000001396">
    <property type="component" value="Unassembled WGS sequence"/>
</dbReference>
<sequence>MNSNSNNNICGIHKKSFELICYDCNVLMCSVCSPKHASHSFDHIDNIKANINNNEEDSKTYTDSNQLNNNNNNRIKDIQRSIQTTFDSLKIKVVEYEQLQQTEQEIESKFKELHEFLVVEEHKLKTTIVDSKQQLEQQIDKQIKIMKSLNTVNNHININKNNNNNSNDRSDIQSTAISTADTTDNYQITTIIRSISQCSDHNEFISSNNNTLFYFDYDQLDNKVNNNDDHSLLNLLLEHNKSIKINNHHDNQQPTTQQYRFIVYHELFNQIKNQIQSSFKVIPNQSHIQHKIISNQHKQSYIFSADRNIKISIINITDRINIHFEQQDIDMKMDDSFPAFNSIVKVGDFIYIFGGGYNKHNKYLKYSINTKTVVIEEMKGVDKCSYLSACYDGQDHIYIFDANGKTKTDIYRYNINNSTFERYSTIEINTDYHHLTFLFKGYIYTFTPVINKIFQFDIQNKTTVELPIEIPENVSERAVCTDGNGNIYIQSSLGLHRINIEISEIKLFDKSKINFHGNHNLIYHQSDDGQAYIYSIEGKDKNFMFSFENNKWESILPNDQYYRTYCASIFYHQDQ</sequence>
<dbReference type="InParanoid" id="D3BG65"/>
<keyword evidence="1" id="KW-0863">Zinc-finger</keyword>
<evidence type="ECO:0000259" key="2">
    <source>
        <dbReference type="PROSITE" id="PS50119"/>
    </source>
</evidence>
<dbReference type="Pfam" id="PF00643">
    <property type="entry name" value="zf-B_box"/>
    <property type="match status" value="1"/>
</dbReference>
<protein>
    <recommendedName>
        <fullName evidence="2">B box-type domain-containing protein</fullName>
    </recommendedName>
</protein>
<dbReference type="FunCoup" id="D3BG65">
    <property type="interactions" value="151"/>
</dbReference>
<evidence type="ECO:0000313" key="4">
    <source>
        <dbReference type="Proteomes" id="UP000001396"/>
    </source>
</evidence>
<dbReference type="EMBL" id="ADBJ01000033">
    <property type="protein sequence ID" value="EFA79657.1"/>
    <property type="molecule type" value="Genomic_DNA"/>
</dbReference>
<dbReference type="InterPro" id="IPR011043">
    <property type="entry name" value="Gal_Oxase/kelch_b-propeller"/>
</dbReference>
<gene>
    <name evidence="3" type="ORF">PPL_07516</name>
</gene>
<dbReference type="GO" id="GO:0008270">
    <property type="term" value="F:zinc ion binding"/>
    <property type="evidence" value="ECO:0007669"/>
    <property type="project" value="UniProtKB-KW"/>
</dbReference>